<dbReference type="Proteomes" id="UP001565368">
    <property type="component" value="Unassembled WGS sequence"/>
</dbReference>
<comment type="caution">
    <text evidence="3">The sequence shown here is derived from an EMBL/GenBank/DDBJ whole genome shotgun (WGS) entry which is preliminary data.</text>
</comment>
<accession>A0ABR3Q5W1</accession>
<reference evidence="3 4" key="1">
    <citation type="submission" date="2023-08" db="EMBL/GenBank/DDBJ databases">
        <title>Annotated Genome Sequence of Vanrija albida AlHP1.</title>
        <authorList>
            <person name="Herzog R."/>
        </authorList>
    </citation>
    <scope>NUCLEOTIDE SEQUENCE [LARGE SCALE GENOMIC DNA]</scope>
    <source>
        <strain evidence="3 4">AlHP1</strain>
    </source>
</reference>
<dbReference type="EMBL" id="JBBXJM010000003">
    <property type="protein sequence ID" value="KAL1409758.1"/>
    <property type="molecule type" value="Genomic_DNA"/>
</dbReference>
<protein>
    <recommendedName>
        <fullName evidence="5">DUF218 domain-containing protein</fullName>
    </recommendedName>
</protein>
<feature type="region of interest" description="Disordered" evidence="1">
    <location>
        <begin position="1"/>
        <end position="22"/>
    </location>
</feature>
<dbReference type="InterPro" id="IPR055323">
    <property type="entry name" value="C57A10.07/YOR238W"/>
</dbReference>
<evidence type="ECO:0000256" key="1">
    <source>
        <dbReference type="SAM" id="MobiDB-lite"/>
    </source>
</evidence>
<evidence type="ECO:0000313" key="3">
    <source>
        <dbReference type="EMBL" id="KAL1409758.1"/>
    </source>
</evidence>
<organism evidence="3 4">
    <name type="scientific">Vanrija albida</name>
    <dbReference type="NCBI Taxonomy" id="181172"/>
    <lineage>
        <taxon>Eukaryota</taxon>
        <taxon>Fungi</taxon>
        <taxon>Dikarya</taxon>
        <taxon>Basidiomycota</taxon>
        <taxon>Agaricomycotina</taxon>
        <taxon>Tremellomycetes</taxon>
        <taxon>Trichosporonales</taxon>
        <taxon>Trichosporonaceae</taxon>
        <taxon>Vanrija</taxon>
    </lineage>
</organism>
<proteinExistence type="predicted"/>
<keyword evidence="2" id="KW-0472">Membrane</keyword>
<dbReference type="RefSeq" id="XP_069209702.1">
    <property type="nucleotide sequence ID" value="XM_069352284.1"/>
</dbReference>
<evidence type="ECO:0008006" key="5">
    <source>
        <dbReference type="Google" id="ProtNLM"/>
    </source>
</evidence>
<name>A0ABR3Q5W1_9TREE</name>
<dbReference type="CDD" id="cd06259">
    <property type="entry name" value="YdcF-like"/>
    <property type="match status" value="1"/>
</dbReference>
<keyword evidence="2" id="KW-1133">Transmembrane helix</keyword>
<keyword evidence="4" id="KW-1185">Reference proteome</keyword>
<evidence type="ECO:0000256" key="2">
    <source>
        <dbReference type="SAM" id="Phobius"/>
    </source>
</evidence>
<sequence>MLPSSLSGRQKPRYGLPPPGGGYSSNGGYAPLPLSASRAMTTLRTRTRLTNLAVVILLSVTGISLLMNVNYMLSGWSPAPPSAVSLSRAAWDEWDELASSERVHSGRPPSVETTITRDSRMADVDHLIMVPGHAVWVGHDPSVASLHDDDWVLEHYQKGGSVKTYVGHIERGAKLLKEDPHALLVFSGGATRLHTSTPLSESVSYHRLAVAKGLLSVSEVDEQLAPAARATTEEYALDSYENLLFSMARFREVTGRWPDRVTVVGYGMKRKRFEQLHRSAIRFPAHKFNYIGIDDDGDTTEHYFGELKNAYAHFLLSPSGCRPPLSRKRADRNPYSRYPPYHASTPELGPLLEWCPHQTLVGEVAVPTSLRDDDPGSPDSSKAPPKGFVVYDGPVPWDEGVIMDRERD</sequence>
<dbReference type="PANTHER" id="PTHR28110">
    <property type="entry name" value="TRANSMEMBRANE PROTEIN"/>
    <property type="match status" value="1"/>
</dbReference>
<dbReference type="PANTHER" id="PTHR28110:SF1">
    <property type="entry name" value="TRANSMEMBRANE PROTEIN"/>
    <property type="match status" value="1"/>
</dbReference>
<feature type="transmembrane region" description="Helical" evidence="2">
    <location>
        <begin position="49"/>
        <end position="73"/>
    </location>
</feature>
<feature type="region of interest" description="Disordered" evidence="1">
    <location>
        <begin position="368"/>
        <end position="392"/>
    </location>
</feature>
<evidence type="ECO:0000313" key="4">
    <source>
        <dbReference type="Proteomes" id="UP001565368"/>
    </source>
</evidence>
<dbReference type="InterPro" id="IPR003848">
    <property type="entry name" value="DUF218"/>
</dbReference>
<dbReference type="GeneID" id="95984798"/>
<keyword evidence="2" id="KW-0812">Transmembrane</keyword>
<gene>
    <name evidence="3" type="ORF">Q8F55_003755</name>
</gene>